<dbReference type="CDD" id="cd05907">
    <property type="entry name" value="VL_LC_FACS_like"/>
    <property type="match status" value="1"/>
</dbReference>
<dbReference type="Proteomes" id="UP000286208">
    <property type="component" value="Unassembled WGS sequence"/>
</dbReference>
<comment type="caution">
    <text evidence="8">The sequence shown here is derived from an EMBL/GenBank/DDBJ whole genome shotgun (WGS) entry which is preliminary data.</text>
</comment>
<evidence type="ECO:0000256" key="5">
    <source>
        <dbReference type="ARBA" id="ARBA00024484"/>
    </source>
</evidence>
<dbReference type="RefSeq" id="WP_127915847.1">
    <property type="nucleotide sequence ID" value="NZ_RKLP01000004.1"/>
</dbReference>
<evidence type="ECO:0000256" key="6">
    <source>
        <dbReference type="ARBA" id="ARBA00032875"/>
    </source>
</evidence>
<evidence type="ECO:0000256" key="1">
    <source>
        <dbReference type="ARBA" id="ARBA00006432"/>
    </source>
</evidence>
<keyword evidence="3" id="KW-0276">Fatty acid metabolism</keyword>
<dbReference type="InterPro" id="IPR042099">
    <property type="entry name" value="ANL_N_sf"/>
</dbReference>
<evidence type="ECO:0000256" key="2">
    <source>
        <dbReference type="ARBA" id="ARBA00022598"/>
    </source>
</evidence>
<reference evidence="8 9" key="1">
    <citation type="submission" date="2018-11" db="EMBL/GenBank/DDBJ databases">
        <title>Rhodococcus spongicola sp. nov. and Rhodococcus xishaensis sp. nov. from marine sponges.</title>
        <authorList>
            <person name="Li L."/>
            <person name="Lin H.W."/>
        </authorList>
    </citation>
    <scope>NUCLEOTIDE SEQUENCE [LARGE SCALE GENOMIC DNA]</scope>
    <source>
        <strain evidence="8 9">CCTCC AB2014297</strain>
    </source>
</reference>
<keyword evidence="4" id="KW-0443">Lipid metabolism</keyword>
<dbReference type="PANTHER" id="PTHR43272">
    <property type="entry name" value="LONG-CHAIN-FATTY-ACID--COA LIGASE"/>
    <property type="match status" value="1"/>
</dbReference>
<dbReference type="SUPFAM" id="SSF56801">
    <property type="entry name" value="Acetyl-CoA synthetase-like"/>
    <property type="match status" value="1"/>
</dbReference>
<dbReference type="Gene3D" id="3.40.50.12780">
    <property type="entry name" value="N-terminal domain of ligase-like"/>
    <property type="match status" value="1"/>
</dbReference>
<keyword evidence="2 8" id="KW-0436">Ligase</keyword>
<dbReference type="PROSITE" id="PS00455">
    <property type="entry name" value="AMP_BINDING"/>
    <property type="match status" value="1"/>
</dbReference>
<protein>
    <recommendedName>
        <fullName evidence="6">Acyl-CoA synthetase</fullName>
    </recommendedName>
</protein>
<evidence type="ECO:0000256" key="4">
    <source>
        <dbReference type="ARBA" id="ARBA00023098"/>
    </source>
</evidence>
<keyword evidence="9" id="KW-1185">Reference proteome</keyword>
<dbReference type="GO" id="GO:0016020">
    <property type="term" value="C:membrane"/>
    <property type="evidence" value="ECO:0007669"/>
    <property type="project" value="TreeGrafter"/>
</dbReference>
<comment type="catalytic activity">
    <reaction evidence="5">
        <text>a long-chain fatty acid + ATP + CoA = a long-chain fatty acyl-CoA + AMP + diphosphate</text>
        <dbReference type="Rhea" id="RHEA:15421"/>
        <dbReference type="ChEBI" id="CHEBI:30616"/>
        <dbReference type="ChEBI" id="CHEBI:33019"/>
        <dbReference type="ChEBI" id="CHEBI:57287"/>
        <dbReference type="ChEBI" id="CHEBI:57560"/>
        <dbReference type="ChEBI" id="CHEBI:83139"/>
        <dbReference type="ChEBI" id="CHEBI:456215"/>
        <dbReference type="EC" id="6.2.1.3"/>
    </reaction>
    <physiologicalReaction direction="left-to-right" evidence="5">
        <dbReference type="Rhea" id="RHEA:15422"/>
    </physiologicalReaction>
</comment>
<evidence type="ECO:0000259" key="7">
    <source>
        <dbReference type="Pfam" id="PF00501"/>
    </source>
</evidence>
<name>A0A3S3BEX1_9NOCA</name>
<dbReference type="OrthoDB" id="9803968at2"/>
<dbReference type="Pfam" id="PF23562">
    <property type="entry name" value="AMP-binding_C_3"/>
    <property type="match status" value="1"/>
</dbReference>
<evidence type="ECO:0000256" key="3">
    <source>
        <dbReference type="ARBA" id="ARBA00022832"/>
    </source>
</evidence>
<evidence type="ECO:0000313" key="9">
    <source>
        <dbReference type="Proteomes" id="UP000286208"/>
    </source>
</evidence>
<dbReference type="Gene3D" id="3.30.300.30">
    <property type="match status" value="1"/>
</dbReference>
<dbReference type="EMBL" id="RKLP01000004">
    <property type="protein sequence ID" value="RVW09710.1"/>
    <property type="molecule type" value="Genomic_DNA"/>
</dbReference>
<organism evidence="8 9">
    <name type="scientific">Prescottella agglutinans</name>
    <dbReference type="NCBI Taxonomy" id="1644129"/>
    <lineage>
        <taxon>Bacteria</taxon>
        <taxon>Bacillati</taxon>
        <taxon>Actinomycetota</taxon>
        <taxon>Actinomycetes</taxon>
        <taxon>Mycobacteriales</taxon>
        <taxon>Nocardiaceae</taxon>
        <taxon>Prescottella</taxon>
    </lineage>
</organism>
<sequence length="543" mass="59251">MLTIPAYVNRNVEKFGDLPALSFEGVTLTWRQAQVRIAQISQGLTDLGVGPGDCVALMMSNRPEQWLADQAAVHLGAVPTTIYGTMPTSQIAFVAQHAKVVVAVLEGQEQVGRWLPLLDQLPGLRHIVVLDEDAAAAEEPRFRTWDSLVVEDVDLEAFESKWRAVTSEDPATLIYTSGTTGVPKGVILTHRNVISNVESLDEATGIPQHSSNICYLPLAHIAERIISIYTPIVKAGHVTFCPNLDDLIPHLRQVHPTLFFGVPRVWEKIAAGLRSNPNSTLADVGLDRVTWACSAGAPLVADVQQYFKDSGISIIEGWGMTETTGIATTTPADELRIGSVGKVISGNEMRMLEDGEVLIRGPIVCAGYLQEDGTVSPAADEDGWMHTGDIGRCDEEGFLYIIDRKKELIITSGGKNVAPVAIEALLTRHPLVGQSLAYGDRERYIVALIVLDPEYAQKWAEAAGIEFSSVTELSQNPHVIQEIQGAVDAANKELARVEQVKRFHVLPSEWTVDSGELTPSLKLKRRTVQSKFADVIKSLYSDL</sequence>
<dbReference type="InterPro" id="IPR000873">
    <property type="entry name" value="AMP-dep_synth/lig_dom"/>
</dbReference>
<comment type="similarity">
    <text evidence="1">Belongs to the ATP-dependent AMP-binding enzyme family.</text>
</comment>
<evidence type="ECO:0000313" key="8">
    <source>
        <dbReference type="EMBL" id="RVW09710.1"/>
    </source>
</evidence>
<dbReference type="Pfam" id="PF00501">
    <property type="entry name" value="AMP-binding"/>
    <property type="match status" value="1"/>
</dbReference>
<gene>
    <name evidence="8" type="ORF">EGT67_09625</name>
</gene>
<dbReference type="GO" id="GO:0004467">
    <property type="term" value="F:long-chain fatty acid-CoA ligase activity"/>
    <property type="evidence" value="ECO:0007669"/>
    <property type="project" value="UniProtKB-EC"/>
</dbReference>
<proteinExistence type="inferred from homology"/>
<dbReference type="PANTHER" id="PTHR43272:SF32">
    <property type="entry name" value="AMP-DEPENDENT SYNTHETASE_LIGASE DOMAIN-CONTAINING PROTEIN"/>
    <property type="match status" value="1"/>
</dbReference>
<dbReference type="InterPro" id="IPR045851">
    <property type="entry name" value="AMP-bd_C_sf"/>
</dbReference>
<dbReference type="AlphaFoldDB" id="A0A3S3BEX1"/>
<feature type="domain" description="AMP-dependent synthetase/ligase" evidence="7">
    <location>
        <begin position="10"/>
        <end position="369"/>
    </location>
</feature>
<accession>A0A3S3BEX1</accession>
<dbReference type="InterPro" id="IPR020845">
    <property type="entry name" value="AMP-binding_CS"/>
</dbReference>